<evidence type="ECO:0000256" key="4">
    <source>
        <dbReference type="ARBA" id="ARBA00022989"/>
    </source>
</evidence>
<evidence type="ECO:0000256" key="7">
    <source>
        <dbReference type="SAM" id="Phobius"/>
    </source>
</evidence>
<feature type="transmembrane region" description="Helical" evidence="7">
    <location>
        <begin position="332"/>
        <end position="353"/>
    </location>
</feature>
<dbReference type="GO" id="GO:0032153">
    <property type="term" value="C:cell division site"/>
    <property type="evidence" value="ECO:0007669"/>
    <property type="project" value="TreeGrafter"/>
</dbReference>
<evidence type="ECO:0000256" key="3">
    <source>
        <dbReference type="ARBA" id="ARBA00022960"/>
    </source>
</evidence>
<keyword evidence="9" id="KW-1185">Reference proteome</keyword>
<feature type="transmembrane region" description="Helical" evidence="7">
    <location>
        <begin position="98"/>
        <end position="116"/>
    </location>
</feature>
<keyword evidence="8" id="KW-0132">Cell division</keyword>
<protein>
    <submittedName>
        <fullName evidence="8">Cell division protein FtsW</fullName>
    </submittedName>
</protein>
<accession>A0A0A2DNV0</accession>
<evidence type="ECO:0000256" key="2">
    <source>
        <dbReference type="ARBA" id="ARBA00022692"/>
    </source>
</evidence>
<dbReference type="GO" id="GO:0051301">
    <property type="term" value="P:cell division"/>
    <property type="evidence" value="ECO:0007669"/>
    <property type="project" value="UniProtKB-KW"/>
</dbReference>
<gene>
    <name evidence="8" type="ORF">MA47_06095</name>
</gene>
<keyword evidence="3" id="KW-0133">Cell shape</keyword>
<dbReference type="PANTHER" id="PTHR30474:SF3">
    <property type="entry name" value="PEPTIDOGLYCAN GLYCOSYLTRANSFERASE RODA"/>
    <property type="match status" value="1"/>
</dbReference>
<feature type="transmembrane region" description="Helical" evidence="7">
    <location>
        <begin position="208"/>
        <end position="241"/>
    </location>
</feature>
<reference evidence="8 9" key="1">
    <citation type="submission" date="2014-10" db="EMBL/GenBank/DDBJ databases">
        <title>Whole Genome sequence of Corynebacterium auriscanis strain CIP 106629.</title>
        <authorList>
            <person name="Hassan S.S."/>
            <person name="Jamal S.B."/>
            <person name="Tiwari S."/>
            <person name="Oliveira L.D.C."/>
            <person name="Souza F."/>
            <person name="Mariano D.C."/>
            <person name="Almeida S."/>
            <person name="Dorella F."/>
            <person name="Pereira F."/>
            <person name="Carvalho A."/>
            <person name="Leal C.A."/>
            <person name="Soares S.D.C."/>
            <person name="Figueiredo H.C."/>
            <person name="Silva A."/>
            <person name="Azevedo V.A."/>
        </authorList>
    </citation>
    <scope>NUCLEOTIDE SEQUENCE [LARGE SCALE GENOMIC DNA]</scope>
    <source>
        <strain evidence="8 9">CIP 106629</strain>
    </source>
</reference>
<feature type="transmembrane region" description="Helical" evidence="7">
    <location>
        <begin position="167"/>
        <end position="187"/>
    </location>
</feature>
<keyword evidence="8" id="KW-0131">Cell cycle</keyword>
<evidence type="ECO:0000313" key="9">
    <source>
        <dbReference type="Proteomes" id="UP000030145"/>
    </source>
</evidence>
<dbReference type="RefSeq" id="WP_035114393.1">
    <property type="nucleotide sequence ID" value="NZ_CP047046.1"/>
</dbReference>
<evidence type="ECO:0000256" key="5">
    <source>
        <dbReference type="ARBA" id="ARBA00023136"/>
    </source>
</evidence>
<feature type="transmembrane region" description="Helical" evidence="7">
    <location>
        <begin position="365"/>
        <end position="386"/>
    </location>
</feature>
<feature type="transmembrane region" description="Helical" evidence="7">
    <location>
        <begin position="39"/>
        <end position="60"/>
    </location>
</feature>
<comment type="subcellular location">
    <subcellularLocation>
        <location evidence="1">Membrane</location>
        <topology evidence="1">Multi-pass membrane protein</topology>
    </subcellularLocation>
</comment>
<dbReference type="GO" id="GO:0005886">
    <property type="term" value="C:plasma membrane"/>
    <property type="evidence" value="ECO:0007669"/>
    <property type="project" value="TreeGrafter"/>
</dbReference>
<dbReference type="PANTHER" id="PTHR30474">
    <property type="entry name" value="CELL CYCLE PROTEIN"/>
    <property type="match status" value="1"/>
</dbReference>
<feature type="transmembrane region" description="Helical" evidence="7">
    <location>
        <begin position="288"/>
        <end position="312"/>
    </location>
</feature>
<comment type="caution">
    <text evidence="8">The sequence shown here is derived from an EMBL/GenBank/DDBJ whole genome shotgun (WGS) entry which is preliminary data.</text>
</comment>
<dbReference type="EMBL" id="JRVJ01000010">
    <property type="protein sequence ID" value="KGM18556.1"/>
    <property type="molecule type" value="Genomic_DNA"/>
</dbReference>
<evidence type="ECO:0000256" key="1">
    <source>
        <dbReference type="ARBA" id="ARBA00004141"/>
    </source>
</evidence>
<name>A0A0A2DNV0_9CORY</name>
<dbReference type="InterPro" id="IPR001182">
    <property type="entry name" value="FtsW/RodA"/>
</dbReference>
<feature type="transmembrane region" description="Helical" evidence="7">
    <location>
        <begin position="398"/>
        <end position="417"/>
    </location>
</feature>
<dbReference type="GO" id="GO:0008360">
    <property type="term" value="P:regulation of cell shape"/>
    <property type="evidence" value="ECO:0007669"/>
    <property type="project" value="UniProtKB-KW"/>
</dbReference>
<dbReference type="Proteomes" id="UP000030145">
    <property type="component" value="Unassembled WGS sequence"/>
</dbReference>
<feature type="transmembrane region" description="Helical" evidence="7">
    <location>
        <begin position="247"/>
        <end position="267"/>
    </location>
</feature>
<keyword evidence="2 7" id="KW-0812">Transmembrane</keyword>
<dbReference type="GeneID" id="300551780"/>
<keyword evidence="5 7" id="KW-0472">Membrane</keyword>
<feature type="transmembrane region" description="Helical" evidence="7">
    <location>
        <begin position="7"/>
        <end position="27"/>
    </location>
</feature>
<evidence type="ECO:0000313" key="8">
    <source>
        <dbReference type="EMBL" id="KGM18556.1"/>
    </source>
</evidence>
<organism evidence="8 9">
    <name type="scientific">Corynebacterium auriscanis</name>
    <dbReference type="NCBI Taxonomy" id="99807"/>
    <lineage>
        <taxon>Bacteria</taxon>
        <taxon>Bacillati</taxon>
        <taxon>Actinomycetota</taxon>
        <taxon>Actinomycetes</taxon>
        <taxon>Mycobacteriales</taxon>
        <taxon>Corynebacteriaceae</taxon>
        <taxon>Corynebacterium</taxon>
    </lineage>
</organism>
<feature type="region of interest" description="Disordered" evidence="6">
    <location>
        <begin position="443"/>
        <end position="479"/>
    </location>
</feature>
<dbReference type="Pfam" id="PF01098">
    <property type="entry name" value="FTSW_RODA_SPOVE"/>
    <property type="match status" value="1"/>
</dbReference>
<feature type="transmembrane region" description="Helical" evidence="7">
    <location>
        <begin position="128"/>
        <end position="147"/>
    </location>
</feature>
<dbReference type="GO" id="GO:0015648">
    <property type="term" value="F:lipid-linked peptidoglycan transporter activity"/>
    <property type="evidence" value="ECO:0007669"/>
    <property type="project" value="TreeGrafter"/>
</dbReference>
<sequence length="479" mass="51035">MKLFSRRLEAGLLVLAALVLMIAIVALELSQGNQIGSDIFALVGGFFLVFLIAHTVMCWIAPNSDQIMLPIAALLNGVGLVMIYRLDLASDRSLAKSQVMWTVIGVAMMCAVLVFLRDHRRLQNYSYLMGLAGLILLALPTVWPTSLNADASVWISIGPFSIQPGEFSKILLLLFFATLLVNKRRLFNVAGRSFLGLQFPRLRDLSPLLLVWGIALVIMAAMNDFGPALLLFGTVLGMLYIATNRASWLVLGLGLAAIGAVAVYQVSAKIQDRVANFVDPIGNYDDKGFQLAQALFGMSFGGVTGTGLGSGYPFQVPVAHSDFILAAIGEELGLIGLAAVLILYAFFVSRGFTSAMLVKDSYGKLVAAGLSLTIAVQVFVVTGGISRLLPMTGLTTPFLAHGGSSLLANYILLAIILRISDAAYSPEPAPAYAAGAARDGYAPAELEPNDGATNHQPVVGAGRQEELPNQAKWNGGYQP</sequence>
<feature type="transmembrane region" description="Helical" evidence="7">
    <location>
        <begin position="67"/>
        <end position="86"/>
    </location>
</feature>
<proteinExistence type="predicted"/>
<dbReference type="AlphaFoldDB" id="A0A0A2DNV0"/>
<evidence type="ECO:0000256" key="6">
    <source>
        <dbReference type="SAM" id="MobiDB-lite"/>
    </source>
</evidence>
<keyword evidence="4 7" id="KW-1133">Transmembrane helix</keyword>